<dbReference type="GO" id="GO:0008270">
    <property type="term" value="F:zinc ion binding"/>
    <property type="evidence" value="ECO:0007669"/>
    <property type="project" value="UniProtKB-KW"/>
</dbReference>
<dbReference type="PANTHER" id="PTHR33400">
    <property type="entry name" value="ZINC FINGER CCCH DOMAIN-CONTAINING PROTEIN 6-RELATED"/>
    <property type="match status" value="1"/>
</dbReference>
<dbReference type="GO" id="GO:0003677">
    <property type="term" value="F:DNA binding"/>
    <property type="evidence" value="ECO:0007669"/>
    <property type="project" value="UniProtKB-KW"/>
</dbReference>
<evidence type="ECO:0000256" key="1">
    <source>
        <dbReference type="ARBA" id="ARBA00023125"/>
    </source>
</evidence>
<feature type="region of interest" description="Disordered" evidence="3">
    <location>
        <begin position="148"/>
        <end position="171"/>
    </location>
</feature>
<dbReference type="InterPro" id="IPR000571">
    <property type="entry name" value="Znf_CCCH"/>
</dbReference>
<dbReference type="PANTHER" id="PTHR33400:SF2">
    <property type="entry name" value="ZINC FINGER CCCH DOMAIN-CONTAINING PROTEIN 6"/>
    <property type="match status" value="1"/>
</dbReference>
<evidence type="ECO:0000313" key="6">
    <source>
        <dbReference type="Proteomes" id="UP001153076"/>
    </source>
</evidence>
<organism evidence="5 6">
    <name type="scientific">Carnegiea gigantea</name>
    <dbReference type="NCBI Taxonomy" id="171969"/>
    <lineage>
        <taxon>Eukaryota</taxon>
        <taxon>Viridiplantae</taxon>
        <taxon>Streptophyta</taxon>
        <taxon>Embryophyta</taxon>
        <taxon>Tracheophyta</taxon>
        <taxon>Spermatophyta</taxon>
        <taxon>Magnoliopsida</taxon>
        <taxon>eudicotyledons</taxon>
        <taxon>Gunneridae</taxon>
        <taxon>Pentapetalae</taxon>
        <taxon>Caryophyllales</taxon>
        <taxon>Cactineae</taxon>
        <taxon>Cactaceae</taxon>
        <taxon>Cactoideae</taxon>
        <taxon>Echinocereeae</taxon>
        <taxon>Carnegiea</taxon>
    </lineage>
</organism>
<comment type="caution">
    <text evidence="5">The sequence shown here is derived from an EMBL/GenBank/DDBJ whole genome shotgun (WGS) entry which is preliminary data.</text>
</comment>
<dbReference type="EMBL" id="JAKOGI010000486">
    <property type="protein sequence ID" value="KAJ8434318.1"/>
    <property type="molecule type" value="Genomic_DNA"/>
</dbReference>
<dbReference type="Proteomes" id="UP001153076">
    <property type="component" value="Unassembled WGS sequence"/>
</dbReference>
<dbReference type="OrthoDB" id="1928519at2759"/>
<evidence type="ECO:0000256" key="3">
    <source>
        <dbReference type="SAM" id="MobiDB-lite"/>
    </source>
</evidence>
<name>A0A9Q1K050_9CARY</name>
<accession>A0A9Q1K050</accession>
<dbReference type="AlphaFoldDB" id="A0A9Q1K050"/>
<reference evidence="5" key="1">
    <citation type="submission" date="2022-04" db="EMBL/GenBank/DDBJ databases">
        <title>Carnegiea gigantea Genome sequencing and assembly v2.</title>
        <authorList>
            <person name="Copetti D."/>
            <person name="Sanderson M.J."/>
            <person name="Burquez A."/>
            <person name="Wojciechowski M.F."/>
        </authorList>
    </citation>
    <scope>NUCLEOTIDE SEQUENCE</scope>
    <source>
        <strain evidence="5">SGP5-SGP5p</strain>
        <tissue evidence="5">Aerial part</tissue>
    </source>
</reference>
<dbReference type="PROSITE" id="PS50103">
    <property type="entry name" value="ZF_C3H1"/>
    <property type="match status" value="1"/>
</dbReference>
<keyword evidence="2" id="KW-0862">Zinc</keyword>
<proteinExistence type="predicted"/>
<keyword evidence="6" id="KW-1185">Reference proteome</keyword>
<keyword evidence="2" id="KW-0863">Zinc-finger</keyword>
<evidence type="ECO:0000259" key="4">
    <source>
        <dbReference type="PROSITE" id="PS50103"/>
    </source>
</evidence>
<feature type="domain" description="C3H1-type" evidence="4">
    <location>
        <begin position="393"/>
        <end position="421"/>
    </location>
</feature>
<gene>
    <name evidence="5" type="ORF">Cgig2_018749</name>
</gene>
<evidence type="ECO:0000256" key="2">
    <source>
        <dbReference type="PROSITE-ProRule" id="PRU00723"/>
    </source>
</evidence>
<keyword evidence="1" id="KW-0238">DNA-binding</keyword>
<protein>
    <recommendedName>
        <fullName evidence="4">C3H1-type domain-containing protein</fullName>
    </recommendedName>
</protein>
<keyword evidence="2" id="KW-0479">Metal-binding</keyword>
<feature type="region of interest" description="Disordered" evidence="3">
    <location>
        <begin position="421"/>
        <end position="451"/>
    </location>
</feature>
<feature type="compositionally biased region" description="Low complexity" evidence="3">
    <location>
        <begin position="157"/>
        <end position="171"/>
    </location>
</feature>
<evidence type="ECO:0000313" key="5">
    <source>
        <dbReference type="EMBL" id="KAJ8434318.1"/>
    </source>
</evidence>
<sequence length="451" mass="49072">MAVPVKCVCRLTSTSIKESPSQIGLGAQEHLQAKKALSGVHLNGLVSDDNLPPGFEAFNPANHLKNKIAQIPLVKWRRPPRFIMDVAWQVVSGEESKELEIQNQRDLRVLEAIYPRESAIPPNPAVSPDVEGAVHDDHKVLLIPITPIEEEDPSADPSSDPTVSISSSSSNPSLLAHGTFPTLQGTSPHFESRKLAAGVVGTDQQEILKAALTNIAKCNEQIDHELLLKILSNPSLLDQLVRHQGTSSVSQCIVPKPMDCPQTAPKPQASVAPLYKMDPSPHPAPQFNRVDTAASSSAMISNGPLYLYPNSTVPMSHQQSVPVPPLPGAAQVPSLQSGSVPPVKDLNYYKNLIQQHGGERQGEPLPSFATHPIHHPSINQDAVNNSKPRDAKPKIMKPCMYFHTPKGCRHGANCVYQHDGSFQPRPSSIPEMQSAKRMKTDREIRGSQSYT</sequence>
<feature type="zinc finger region" description="C3H1-type" evidence="2">
    <location>
        <begin position="393"/>
        <end position="421"/>
    </location>
</feature>